<proteinExistence type="predicted"/>
<feature type="transmembrane region" description="Helical" evidence="1">
    <location>
        <begin position="78"/>
        <end position="96"/>
    </location>
</feature>
<dbReference type="Gene3D" id="1.20.210.10">
    <property type="entry name" value="Cytochrome c oxidase-like, subunit I domain"/>
    <property type="match status" value="1"/>
</dbReference>
<feature type="transmembrane region" description="Helical" evidence="1">
    <location>
        <begin position="21"/>
        <end position="45"/>
    </location>
</feature>
<evidence type="ECO:0000313" key="2">
    <source>
        <dbReference type="EMBL" id="RNL96359.1"/>
    </source>
</evidence>
<protein>
    <submittedName>
        <fullName evidence="2">Uncharacterized protein</fullName>
    </submittedName>
</protein>
<keyword evidence="1" id="KW-1133">Transmembrane helix</keyword>
<evidence type="ECO:0000313" key="3">
    <source>
        <dbReference type="Proteomes" id="UP000280698"/>
    </source>
</evidence>
<dbReference type="SUPFAM" id="SSF81442">
    <property type="entry name" value="Cytochrome c oxidase subunit I-like"/>
    <property type="match status" value="1"/>
</dbReference>
<dbReference type="EMBL" id="RJLN01000059">
    <property type="protein sequence ID" value="RNL96359.1"/>
    <property type="molecule type" value="Genomic_DNA"/>
</dbReference>
<evidence type="ECO:0000256" key="1">
    <source>
        <dbReference type="SAM" id="Phobius"/>
    </source>
</evidence>
<keyword evidence="3" id="KW-1185">Reference proteome</keyword>
<gene>
    <name evidence="2" type="ORF">EFE23_19375</name>
</gene>
<keyword evidence="1" id="KW-0812">Transmembrane</keyword>
<dbReference type="InterPro" id="IPR036927">
    <property type="entry name" value="Cyt_c_oxase-like_su1_sf"/>
</dbReference>
<name>A0ABX9WET2_9ACTN</name>
<reference evidence="2 3" key="1">
    <citation type="submission" date="2018-11" db="EMBL/GenBank/DDBJ databases">
        <title>Micromonospora sp. PPF5-17, a new actinomycetes isolated from a hot spring soil.</title>
        <authorList>
            <person name="Thawai C."/>
        </authorList>
    </citation>
    <scope>NUCLEOTIDE SEQUENCE [LARGE SCALE GENOMIC DNA]</scope>
    <source>
        <strain evidence="2 3">PPF5-17</strain>
    </source>
</reference>
<sequence length="150" mass="16166">MAHNYLIPDERWSDRLAAISFWSLNLGLAWMSFATLLPAGALQLYKVVDAGYADGRSLGYLQGGTNMFLEWLRLPGDVVFMVGGVVPLLWMTYLGIRYRSRRTRSSEAPAETLLFTEVVPTGAEDPDLAVAAATGTVADGAEAASPEAAP</sequence>
<organism evidence="2 3">
    <name type="scientific">Micromonospora solifontis</name>
    <dbReference type="NCBI Taxonomy" id="2487138"/>
    <lineage>
        <taxon>Bacteria</taxon>
        <taxon>Bacillati</taxon>
        <taxon>Actinomycetota</taxon>
        <taxon>Actinomycetes</taxon>
        <taxon>Micromonosporales</taxon>
        <taxon>Micromonosporaceae</taxon>
        <taxon>Micromonospora</taxon>
    </lineage>
</organism>
<accession>A0ABX9WET2</accession>
<comment type="caution">
    <text evidence="2">The sequence shown here is derived from an EMBL/GenBank/DDBJ whole genome shotgun (WGS) entry which is preliminary data.</text>
</comment>
<keyword evidence="1" id="KW-0472">Membrane</keyword>
<dbReference type="Proteomes" id="UP000280698">
    <property type="component" value="Unassembled WGS sequence"/>
</dbReference>